<proteinExistence type="predicted"/>
<reference evidence="2" key="1">
    <citation type="submission" date="2023-10" db="EMBL/GenBank/DDBJ databases">
        <authorList>
            <person name="Chen Y."/>
            <person name="Shah S."/>
            <person name="Dougan E. K."/>
            <person name="Thang M."/>
            <person name="Chan C."/>
        </authorList>
    </citation>
    <scope>NUCLEOTIDE SEQUENCE [LARGE SCALE GENOMIC DNA]</scope>
</reference>
<feature type="region of interest" description="Disordered" evidence="1">
    <location>
        <begin position="83"/>
        <end position="114"/>
    </location>
</feature>
<evidence type="ECO:0000256" key="1">
    <source>
        <dbReference type="SAM" id="MobiDB-lite"/>
    </source>
</evidence>
<organism evidence="2 3">
    <name type="scientific">Prorocentrum cordatum</name>
    <dbReference type="NCBI Taxonomy" id="2364126"/>
    <lineage>
        <taxon>Eukaryota</taxon>
        <taxon>Sar</taxon>
        <taxon>Alveolata</taxon>
        <taxon>Dinophyceae</taxon>
        <taxon>Prorocentrales</taxon>
        <taxon>Prorocentraceae</taxon>
        <taxon>Prorocentrum</taxon>
    </lineage>
</organism>
<dbReference type="EMBL" id="CAUYUJ010004958">
    <property type="protein sequence ID" value="CAK0811705.1"/>
    <property type="molecule type" value="Genomic_DNA"/>
</dbReference>
<accession>A0ABN9R0H3</accession>
<name>A0ABN9R0H3_9DINO</name>
<evidence type="ECO:0000313" key="3">
    <source>
        <dbReference type="Proteomes" id="UP001189429"/>
    </source>
</evidence>
<feature type="compositionally biased region" description="Basic and acidic residues" evidence="1">
    <location>
        <begin position="487"/>
        <end position="499"/>
    </location>
</feature>
<keyword evidence="3" id="KW-1185">Reference proteome</keyword>
<evidence type="ECO:0000313" key="2">
    <source>
        <dbReference type="EMBL" id="CAK0811705.1"/>
    </source>
</evidence>
<feature type="region of interest" description="Disordered" evidence="1">
    <location>
        <begin position="483"/>
        <end position="518"/>
    </location>
</feature>
<gene>
    <name evidence="2" type="ORF">PCOR1329_LOCUS16215</name>
</gene>
<comment type="caution">
    <text evidence="2">The sequence shown here is derived from an EMBL/GenBank/DDBJ whole genome shotgun (WGS) entry which is preliminary data.</text>
</comment>
<dbReference type="Proteomes" id="UP001189429">
    <property type="component" value="Unassembled WGS sequence"/>
</dbReference>
<feature type="compositionally biased region" description="Low complexity" evidence="1">
    <location>
        <begin position="503"/>
        <end position="515"/>
    </location>
</feature>
<feature type="region of interest" description="Disordered" evidence="1">
    <location>
        <begin position="11"/>
        <end position="33"/>
    </location>
</feature>
<sequence length="606" mass="66847">MADQCRIDVIIGEHGDPPEVGGRPPPPPSPRLKSAVDEYVAPGEAQNDDIFAWLGEHGIASLLAFDILIDEWAGPPRLAEGRYRPLAPARAHRKRRAQGAGDESGDQETQDDARRQRELHNALRLVGEVRAFSGRCRRMEASGLSVGDQRELLIELLGRRARVAATVAGHVRWVRHFVDWVSARGRAMDSLTEIDFKFYLDSLRERGKTVPGAACTALHWWDEALLFAWPLADELALTAVTDARGAAAKGRVQAEPFTQAIMDKLHDAFWGAAGIEQRVAGFVICLASAVMRLGLTRDALFGTCYRMKRKAAPTPWAALRHDARGRDWGGRWLALTEALTPEADPEAPRKWAWPHVEHTAGDRLELTVPPRRGSYHNCLRILQWVLRRAGVASAERPCTPHSPRFFMPAMVRQIGGSREEVAAVGHWAEGSRVPLQCDQARCCTELLVKARVRDAMKGGFMAAGSFEVPTFGAGCAASSQTCTSAADPEKERQDERAEGHGQAAGAVAPASAQTASRDQVPGEFWIWNERSALMHRSHPTDHTRSKCTYVKDFSSKPHFTVVSPDDTGIDRTLCRACFGPPVDVAIPEWQIPEDDATREQLEHLLI</sequence>
<protein>
    <submittedName>
        <fullName evidence="2">Uncharacterized protein</fullName>
    </submittedName>
</protein>